<feature type="compositionally biased region" description="Gly residues" evidence="1">
    <location>
        <begin position="125"/>
        <end position="144"/>
    </location>
</feature>
<proteinExistence type="predicted"/>
<reference evidence="2" key="1">
    <citation type="submission" date="2021-03" db="EMBL/GenBank/DDBJ databases">
        <title>Revisited historic fungal species revealed as producer of novel bioactive compounds through whole genome sequencing and comparative genomics.</title>
        <authorList>
            <person name="Vignolle G.A."/>
            <person name="Hochenegger N."/>
            <person name="Mach R.L."/>
            <person name="Mach-Aigner A.R."/>
            <person name="Javad Rahimi M."/>
            <person name="Salim K.A."/>
            <person name="Chan C.M."/>
            <person name="Lim L.B.L."/>
            <person name="Cai F."/>
            <person name="Druzhinina I.S."/>
            <person name="U'Ren J.M."/>
            <person name="Derntl C."/>
        </authorList>
    </citation>
    <scope>NUCLEOTIDE SEQUENCE</scope>
    <source>
        <strain evidence="2">TUCIM 5799</strain>
    </source>
</reference>
<name>A0A9Q0AJ26_9PEZI</name>
<evidence type="ECO:0000256" key="1">
    <source>
        <dbReference type="SAM" id="MobiDB-lite"/>
    </source>
</evidence>
<dbReference type="AlphaFoldDB" id="A0A9Q0AJ26"/>
<feature type="compositionally biased region" description="Polar residues" evidence="1">
    <location>
        <begin position="63"/>
        <end position="77"/>
    </location>
</feature>
<feature type="region of interest" description="Disordered" evidence="1">
    <location>
        <begin position="63"/>
        <end position="145"/>
    </location>
</feature>
<dbReference type="EMBL" id="JAFIMR010000063">
    <property type="protein sequence ID" value="KAI1852147.1"/>
    <property type="molecule type" value="Genomic_DNA"/>
</dbReference>
<keyword evidence="3" id="KW-1185">Reference proteome</keyword>
<accession>A0A9Q0AJ26</accession>
<evidence type="ECO:0000313" key="2">
    <source>
        <dbReference type="EMBL" id="KAI1852147.1"/>
    </source>
</evidence>
<feature type="compositionally biased region" description="Basic residues" evidence="1">
    <location>
        <begin position="96"/>
        <end position="108"/>
    </location>
</feature>
<organism evidence="2 3">
    <name type="scientific">Neoarthrinium moseri</name>
    <dbReference type="NCBI Taxonomy" id="1658444"/>
    <lineage>
        <taxon>Eukaryota</taxon>
        <taxon>Fungi</taxon>
        <taxon>Dikarya</taxon>
        <taxon>Ascomycota</taxon>
        <taxon>Pezizomycotina</taxon>
        <taxon>Sordariomycetes</taxon>
        <taxon>Xylariomycetidae</taxon>
        <taxon>Amphisphaeriales</taxon>
        <taxon>Apiosporaceae</taxon>
        <taxon>Neoarthrinium</taxon>
    </lineage>
</organism>
<evidence type="ECO:0000313" key="3">
    <source>
        <dbReference type="Proteomes" id="UP000829685"/>
    </source>
</evidence>
<gene>
    <name evidence="2" type="ORF">JX265_013118</name>
</gene>
<sequence length="311" mass="35081">MTRFGLEPLTAADWAKWRAFRTRHRSRPEWQFLDHVQAEIRRLERATPDLGLADLTRPSWAGTTAAVSPTRSSSQPAPTCAAAGERTCASGGPRSTRSRRSCAARRRTPGVQEGMEQAGRHVPGRGDGGAGRVRGEISGGGGMPRRGRRWQYDQWNRTQAAGFSDVGSWAYWRVRSQWERRRIWYHAWQVLPGNAWAHELPVKRWYASNGFRHPREMKRHRRARCSRGGVAKGTTARYRNAGKKRRGVRWVDYLGDLDLRESDPSDGDEVQGVDGGIDSAWLPARIQHRQENLTFSAVRTGPCSGRCPSRS</sequence>
<comment type="caution">
    <text evidence="2">The sequence shown here is derived from an EMBL/GenBank/DDBJ whole genome shotgun (WGS) entry which is preliminary data.</text>
</comment>
<dbReference type="Proteomes" id="UP000829685">
    <property type="component" value="Unassembled WGS sequence"/>
</dbReference>
<protein>
    <submittedName>
        <fullName evidence="2">Uncharacterized protein</fullName>
    </submittedName>
</protein>